<reference evidence="2" key="1">
    <citation type="journal article" date="2017" name="Nature">
        <title>The sunflower genome provides insights into oil metabolism, flowering and Asterid evolution.</title>
        <authorList>
            <person name="Badouin H."/>
            <person name="Gouzy J."/>
            <person name="Grassa C.J."/>
            <person name="Murat F."/>
            <person name="Staton S.E."/>
            <person name="Cottret L."/>
            <person name="Lelandais-Briere C."/>
            <person name="Owens G.L."/>
            <person name="Carrere S."/>
            <person name="Mayjonade B."/>
            <person name="Legrand L."/>
            <person name="Gill N."/>
            <person name="Kane N.C."/>
            <person name="Bowers J.E."/>
            <person name="Hubner S."/>
            <person name="Bellec A."/>
            <person name="Berard A."/>
            <person name="Berges H."/>
            <person name="Blanchet N."/>
            <person name="Boniface M.C."/>
            <person name="Brunel D."/>
            <person name="Catrice O."/>
            <person name="Chaidir N."/>
            <person name="Claudel C."/>
            <person name="Donnadieu C."/>
            <person name="Faraut T."/>
            <person name="Fievet G."/>
            <person name="Helmstetter N."/>
            <person name="King M."/>
            <person name="Knapp S.J."/>
            <person name="Lai Z."/>
            <person name="Le Paslier M.C."/>
            <person name="Lippi Y."/>
            <person name="Lorenzon L."/>
            <person name="Mandel J.R."/>
            <person name="Marage G."/>
            <person name="Marchand G."/>
            <person name="Marquand E."/>
            <person name="Bret-Mestries E."/>
            <person name="Morien E."/>
            <person name="Nambeesan S."/>
            <person name="Nguyen T."/>
            <person name="Pegot-Espagnet P."/>
            <person name="Pouilly N."/>
            <person name="Raftis F."/>
            <person name="Sallet E."/>
            <person name="Schiex T."/>
            <person name="Thomas J."/>
            <person name="Vandecasteele C."/>
            <person name="Vares D."/>
            <person name="Vear F."/>
            <person name="Vautrin S."/>
            <person name="Crespi M."/>
            <person name="Mangin B."/>
            <person name="Burke J.M."/>
            <person name="Salse J."/>
            <person name="Munos S."/>
            <person name="Vincourt P."/>
            <person name="Rieseberg L.H."/>
            <person name="Langlade N.B."/>
        </authorList>
    </citation>
    <scope>NUCLEOTIDE SEQUENCE</scope>
    <source>
        <tissue evidence="2">Leaves</tissue>
    </source>
</reference>
<keyword evidence="1" id="KW-1133">Transmembrane helix</keyword>
<feature type="transmembrane region" description="Helical" evidence="1">
    <location>
        <begin position="20"/>
        <end position="38"/>
    </location>
</feature>
<sequence length="41" mass="4761">MHFISQTLKHPFKSTTTRRITSLVAAFFCVIIDLWFHVLGP</sequence>
<evidence type="ECO:0000313" key="3">
    <source>
        <dbReference type="Proteomes" id="UP000215914"/>
    </source>
</evidence>
<dbReference type="EMBL" id="MNCJ02000317">
    <property type="protein sequence ID" value="KAF5819245.1"/>
    <property type="molecule type" value="Genomic_DNA"/>
</dbReference>
<keyword evidence="1" id="KW-0472">Membrane</keyword>
<name>A0A9K3P0W2_HELAN</name>
<comment type="caution">
    <text evidence="2">The sequence shown here is derived from an EMBL/GenBank/DDBJ whole genome shotgun (WGS) entry which is preliminary data.</text>
</comment>
<reference evidence="2" key="2">
    <citation type="submission" date="2020-06" db="EMBL/GenBank/DDBJ databases">
        <title>Helianthus annuus Genome sequencing and assembly Release 2.</title>
        <authorList>
            <person name="Gouzy J."/>
            <person name="Langlade N."/>
            <person name="Munos S."/>
        </authorList>
    </citation>
    <scope>NUCLEOTIDE SEQUENCE</scope>
    <source>
        <tissue evidence="2">Leaves</tissue>
    </source>
</reference>
<dbReference type="Proteomes" id="UP000215914">
    <property type="component" value="Unassembled WGS sequence"/>
</dbReference>
<protein>
    <submittedName>
        <fullName evidence="2">Uncharacterized protein</fullName>
    </submittedName>
</protein>
<accession>A0A9K3P0W2</accession>
<gene>
    <name evidence="2" type="ORF">HanXRQr2_Chr02g0075461</name>
</gene>
<evidence type="ECO:0000256" key="1">
    <source>
        <dbReference type="SAM" id="Phobius"/>
    </source>
</evidence>
<dbReference type="AlphaFoldDB" id="A0A9K3P0W2"/>
<organism evidence="2 3">
    <name type="scientific">Helianthus annuus</name>
    <name type="common">Common sunflower</name>
    <dbReference type="NCBI Taxonomy" id="4232"/>
    <lineage>
        <taxon>Eukaryota</taxon>
        <taxon>Viridiplantae</taxon>
        <taxon>Streptophyta</taxon>
        <taxon>Embryophyta</taxon>
        <taxon>Tracheophyta</taxon>
        <taxon>Spermatophyta</taxon>
        <taxon>Magnoliopsida</taxon>
        <taxon>eudicotyledons</taxon>
        <taxon>Gunneridae</taxon>
        <taxon>Pentapetalae</taxon>
        <taxon>asterids</taxon>
        <taxon>campanulids</taxon>
        <taxon>Asterales</taxon>
        <taxon>Asteraceae</taxon>
        <taxon>Asteroideae</taxon>
        <taxon>Heliantheae alliance</taxon>
        <taxon>Heliantheae</taxon>
        <taxon>Helianthus</taxon>
    </lineage>
</organism>
<proteinExistence type="predicted"/>
<evidence type="ECO:0000313" key="2">
    <source>
        <dbReference type="EMBL" id="KAF5819245.1"/>
    </source>
</evidence>
<dbReference type="Gramene" id="mRNA:HanXRQr2_Chr02g0075461">
    <property type="protein sequence ID" value="mRNA:HanXRQr2_Chr02g0075461"/>
    <property type="gene ID" value="HanXRQr2_Chr02g0075461"/>
</dbReference>
<keyword evidence="3" id="KW-1185">Reference proteome</keyword>
<keyword evidence="1" id="KW-0812">Transmembrane</keyword>